<dbReference type="InterPro" id="IPR026341">
    <property type="entry name" value="T9SS_type_B"/>
</dbReference>
<proteinExistence type="predicted"/>
<reference evidence="1 2" key="1">
    <citation type="submission" date="2019-02" db="EMBL/GenBank/DDBJ databases">
        <title>Pedobacter sp. RP-3-21 sp. nov., isolated from Arctic soil.</title>
        <authorList>
            <person name="Dahal R.H."/>
        </authorList>
    </citation>
    <scope>NUCLEOTIDE SEQUENCE [LARGE SCALE GENOMIC DNA]</scope>
    <source>
        <strain evidence="1 2">RP-3-21</strain>
    </source>
</reference>
<dbReference type="Gene3D" id="2.60.40.10">
    <property type="entry name" value="Immunoglobulins"/>
    <property type="match status" value="2"/>
</dbReference>
<dbReference type="Proteomes" id="UP000293925">
    <property type="component" value="Unassembled WGS sequence"/>
</dbReference>
<dbReference type="OrthoDB" id="1652165at2"/>
<protein>
    <submittedName>
        <fullName evidence="1">Gliding motility-associated C-terminal domain-containing protein</fullName>
    </submittedName>
</protein>
<keyword evidence="2" id="KW-1185">Reference proteome</keyword>
<dbReference type="AlphaFoldDB" id="A0A4V2MRE5"/>
<dbReference type="RefSeq" id="WP_131527393.1">
    <property type="nucleotide sequence ID" value="NZ_SJSO01000002.1"/>
</dbReference>
<evidence type="ECO:0000313" key="1">
    <source>
        <dbReference type="EMBL" id="TCD29278.1"/>
    </source>
</evidence>
<dbReference type="Pfam" id="PF13585">
    <property type="entry name" value="CHU_C"/>
    <property type="match status" value="1"/>
</dbReference>
<organism evidence="1 2">
    <name type="scientific">Pedobacter psychrodurus</name>
    <dbReference type="NCBI Taxonomy" id="2530456"/>
    <lineage>
        <taxon>Bacteria</taxon>
        <taxon>Pseudomonadati</taxon>
        <taxon>Bacteroidota</taxon>
        <taxon>Sphingobacteriia</taxon>
        <taxon>Sphingobacteriales</taxon>
        <taxon>Sphingobacteriaceae</taxon>
        <taxon>Pedobacter</taxon>
    </lineage>
</organism>
<gene>
    <name evidence="1" type="ORF">EZ456_03695</name>
</gene>
<dbReference type="NCBIfam" id="TIGR04131">
    <property type="entry name" value="Bac_Flav_CTERM"/>
    <property type="match status" value="1"/>
</dbReference>
<sequence>MHSSTIQLNASGGTSYNWTGPNGQFLSSDRSPTIPNATKAMEGDYTVQVTANGCTQSATTYLEVRDPINITTNIQTATICEGKPIQLEASGGSTYLWQPSKGLSDPQSANPIASPTETTTYTVQVSNNGCFAIAEIIINVNKNATADAGADQTIVTGQSTILNGKVSGDDFTYFWTPTDYLDDPTKLNPIASPTEDITYTLNVASNLGCTSSSDNVFIKVYPKVVIPNTFTPNGDNVNDNWNIPSITSFPNAIVKVTNRYGQIVYQSTGTFKAWDGKMNGKDLPPAVYYYSIYLNKDFKTYTGWVMLMR</sequence>
<accession>A0A4V2MRE5</accession>
<comment type="caution">
    <text evidence="1">The sequence shown here is derived from an EMBL/GenBank/DDBJ whole genome shotgun (WGS) entry which is preliminary data.</text>
</comment>
<dbReference type="EMBL" id="SJSO01000002">
    <property type="protein sequence ID" value="TCD29278.1"/>
    <property type="molecule type" value="Genomic_DNA"/>
</dbReference>
<dbReference type="InterPro" id="IPR013783">
    <property type="entry name" value="Ig-like_fold"/>
</dbReference>
<evidence type="ECO:0000313" key="2">
    <source>
        <dbReference type="Proteomes" id="UP000293925"/>
    </source>
</evidence>
<name>A0A4V2MRE5_9SPHI</name>